<evidence type="ECO:0000259" key="3">
    <source>
        <dbReference type="Pfam" id="PF00890"/>
    </source>
</evidence>
<evidence type="ECO:0000313" key="5">
    <source>
        <dbReference type="EMBL" id="BCK83516.1"/>
    </source>
</evidence>
<dbReference type="RefSeq" id="WP_187028252.1">
    <property type="nucleotide sequence ID" value="NZ_AP023420.1"/>
</dbReference>
<dbReference type="Pfam" id="PF00890">
    <property type="entry name" value="FAD_binding_2"/>
    <property type="match status" value="1"/>
</dbReference>
<sequence>MLKIENIKLPPGTSQAALAAEAARILKVREKDLRHLQVLRRSVDAREGVFMVYTVEVSLPEEAAVLRHTRNRKVSLCPPRPDYHPPAPQKAPQLPPVVVGAGPAGLFAALVLALAGLRPILLERGRSAERRREDVERFWSSGVLDLSSNVQFGEGGAGAFSDGKLNTGTRDIRHRFILEQLVSCGAPEEILIDAKPHVGTDFLHVVLQNLRQELLELGADIRFESRLVDVDLRNGGLAGIRVEGPGGAYFLPCRHLILSPGHSARDTFEMLHYRGVPMEAKPFAVGVRIEHRQADCDAAQYRQYAGHPGLPASTYKLSCHLPNGRSAFSFCVCPGGEVVAAASEAGGVVTNGMSEFARNRENINGALLVNVTPEDFGDGPLSGIAFQRRLEEAAYAAGGGGYLAPAQRVEDFLQKRSSIGPGRVIPSYRPGVTWGNLWSCLPPFVAQALAEALPILGQKLRGYDAPDAVLTAVESRSSSPVRILRGEGCQSSIRGLYPCGEGAGYAGGILSAAADGMRCAEQLCAALATPTKNPF</sequence>
<feature type="domain" description="FAD-dependent protein C-terminal" evidence="4">
    <location>
        <begin position="282"/>
        <end position="477"/>
    </location>
</feature>
<accession>A0A810QCL1</accession>
<dbReference type="InterPro" id="IPR003953">
    <property type="entry name" value="FAD-dep_OxRdtase_2_FAD-bd"/>
</dbReference>
<dbReference type="Gene3D" id="3.50.50.60">
    <property type="entry name" value="FAD/NAD(P)-binding domain"/>
    <property type="match status" value="2"/>
</dbReference>
<dbReference type="Pfam" id="PF21688">
    <property type="entry name" value="FAD-depend_C"/>
    <property type="match status" value="1"/>
</dbReference>
<protein>
    <recommendedName>
        <fullName evidence="7">FAD-binding domain-containing protein</fullName>
    </recommendedName>
</protein>
<keyword evidence="1" id="KW-0285">Flavoprotein</keyword>
<dbReference type="InterPro" id="IPR028348">
    <property type="entry name" value="FAD-binding_protein"/>
</dbReference>
<dbReference type="PIRSF" id="PIRSF038984">
    <property type="entry name" value="FAD_binding_protein"/>
    <property type="match status" value="1"/>
</dbReference>
<dbReference type="GO" id="GO:0016491">
    <property type="term" value="F:oxidoreductase activity"/>
    <property type="evidence" value="ECO:0007669"/>
    <property type="project" value="UniProtKB-KW"/>
</dbReference>
<gene>
    <name evidence="5" type="ORF">MM59RIKEN_08350</name>
</gene>
<evidence type="ECO:0000256" key="2">
    <source>
        <dbReference type="ARBA" id="ARBA00023002"/>
    </source>
</evidence>
<keyword evidence="6" id="KW-1185">Reference proteome</keyword>
<dbReference type="Gene3D" id="3.30.70.2700">
    <property type="match status" value="1"/>
</dbReference>
<name>A0A810QCL1_9FIRM</name>
<dbReference type="PANTHER" id="PTHR42842:SF3">
    <property type="entry name" value="FAD_NAD(P)-BINDING OXIDOREDUCTASE FAMILY PROTEIN"/>
    <property type="match status" value="1"/>
</dbReference>
<dbReference type="Proteomes" id="UP000679848">
    <property type="component" value="Chromosome"/>
</dbReference>
<evidence type="ECO:0000256" key="1">
    <source>
        <dbReference type="ARBA" id="ARBA00022630"/>
    </source>
</evidence>
<proteinExistence type="predicted"/>
<dbReference type="SUPFAM" id="SSF51905">
    <property type="entry name" value="FAD/NAD(P)-binding domain"/>
    <property type="match status" value="1"/>
</dbReference>
<reference evidence="5" key="1">
    <citation type="submission" date="2020-09" db="EMBL/GenBank/DDBJ databases">
        <title>New species isolated from human feces.</title>
        <authorList>
            <person name="Kitahara M."/>
            <person name="Shigeno Y."/>
            <person name="Shime M."/>
            <person name="Matsumoto Y."/>
            <person name="Nakamura S."/>
            <person name="Motooka D."/>
            <person name="Fukuoka S."/>
            <person name="Nishikawa H."/>
            <person name="Benno Y."/>
        </authorList>
    </citation>
    <scope>NUCLEOTIDE SEQUENCE</scope>
    <source>
        <strain evidence="5">MM59</strain>
    </source>
</reference>
<dbReference type="PANTHER" id="PTHR42842">
    <property type="entry name" value="FAD/NAD(P)-BINDING OXIDOREDUCTASE"/>
    <property type="match status" value="1"/>
</dbReference>
<organism evidence="5 6">
    <name type="scientific">Pusillibacter faecalis</name>
    <dbReference type="NCBI Taxonomy" id="2714358"/>
    <lineage>
        <taxon>Bacteria</taxon>
        <taxon>Bacillati</taxon>
        <taxon>Bacillota</taxon>
        <taxon>Clostridia</taxon>
        <taxon>Eubacteriales</taxon>
        <taxon>Oscillospiraceae</taxon>
        <taxon>Pusillibacter</taxon>
    </lineage>
</organism>
<dbReference type="KEGG" id="pfaa:MM59RIKEN_08350"/>
<keyword evidence="2" id="KW-0560">Oxidoreductase</keyword>
<evidence type="ECO:0000313" key="6">
    <source>
        <dbReference type="Proteomes" id="UP000679848"/>
    </source>
</evidence>
<dbReference type="InterPro" id="IPR049516">
    <property type="entry name" value="FAD-depend_C"/>
</dbReference>
<evidence type="ECO:0008006" key="7">
    <source>
        <dbReference type="Google" id="ProtNLM"/>
    </source>
</evidence>
<feature type="domain" description="FAD-dependent oxidoreductase 2 FAD-binding" evidence="3">
    <location>
        <begin position="97"/>
        <end position="149"/>
    </location>
</feature>
<dbReference type="EMBL" id="AP023420">
    <property type="protein sequence ID" value="BCK83516.1"/>
    <property type="molecule type" value="Genomic_DNA"/>
</dbReference>
<evidence type="ECO:0000259" key="4">
    <source>
        <dbReference type="Pfam" id="PF21688"/>
    </source>
</evidence>
<dbReference type="InterPro" id="IPR036188">
    <property type="entry name" value="FAD/NAD-bd_sf"/>
</dbReference>
<dbReference type="AlphaFoldDB" id="A0A810QCL1"/>